<evidence type="ECO:0000259" key="5">
    <source>
        <dbReference type="Pfam" id="PF02397"/>
    </source>
</evidence>
<dbReference type="InterPro" id="IPR001296">
    <property type="entry name" value="Glyco_trans_1"/>
</dbReference>
<dbReference type="InterPro" id="IPR003362">
    <property type="entry name" value="Bact_transf"/>
</dbReference>
<organism evidence="7 8">
    <name type="scientific">Dorea acetigenes</name>
    <dbReference type="NCBI Taxonomy" id="2981787"/>
    <lineage>
        <taxon>Bacteria</taxon>
        <taxon>Bacillati</taxon>
        <taxon>Bacillota</taxon>
        <taxon>Clostridia</taxon>
        <taxon>Lachnospirales</taxon>
        <taxon>Lachnospiraceae</taxon>
        <taxon>Dorea</taxon>
    </lineage>
</organism>
<evidence type="ECO:0000313" key="8">
    <source>
        <dbReference type="Proteomes" id="UP001652431"/>
    </source>
</evidence>
<feature type="domain" description="NAD-dependent epimerase/dehydratase" evidence="4">
    <location>
        <begin position="319"/>
        <end position="516"/>
    </location>
</feature>
<dbReference type="RefSeq" id="WP_158370036.1">
    <property type="nucleotide sequence ID" value="NZ_JAOQJU010000009.1"/>
</dbReference>
<dbReference type="Pfam" id="PF13477">
    <property type="entry name" value="Glyco_trans_4_2"/>
    <property type="match status" value="1"/>
</dbReference>
<feature type="domain" description="Glycosyltransferase subfamily 4-like N-terminal" evidence="6">
    <location>
        <begin position="669"/>
        <end position="781"/>
    </location>
</feature>
<dbReference type="InterPro" id="IPR001509">
    <property type="entry name" value="Epimerase_deHydtase"/>
</dbReference>
<dbReference type="PANTHER" id="PTHR30576">
    <property type="entry name" value="COLANIC BIOSYNTHESIS UDP-GLUCOSE LIPID CARRIER TRANSFERASE"/>
    <property type="match status" value="1"/>
</dbReference>
<dbReference type="Pfam" id="PF00534">
    <property type="entry name" value="Glycos_transf_1"/>
    <property type="match status" value="1"/>
</dbReference>
<feature type="transmembrane region" description="Helical" evidence="2">
    <location>
        <begin position="96"/>
        <end position="117"/>
    </location>
</feature>
<dbReference type="Gene3D" id="3.40.50.2000">
    <property type="entry name" value="Glycogen Phosphorylase B"/>
    <property type="match status" value="2"/>
</dbReference>
<dbReference type="Pfam" id="PF02397">
    <property type="entry name" value="Bac_transf"/>
    <property type="match status" value="1"/>
</dbReference>
<gene>
    <name evidence="7" type="ORF">OCV99_09390</name>
</gene>
<dbReference type="EMBL" id="JAOQJU010000009">
    <property type="protein sequence ID" value="MCU6686753.1"/>
    <property type="molecule type" value="Genomic_DNA"/>
</dbReference>
<evidence type="ECO:0000259" key="6">
    <source>
        <dbReference type="Pfam" id="PF13477"/>
    </source>
</evidence>
<dbReference type="Gene3D" id="3.40.50.720">
    <property type="entry name" value="NAD(P)-binding Rossmann-like Domain"/>
    <property type="match status" value="1"/>
</dbReference>
<name>A0ABT2RMW6_9FIRM</name>
<evidence type="ECO:0000259" key="3">
    <source>
        <dbReference type="Pfam" id="PF00534"/>
    </source>
</evidence>
<keyword evidence="2" id="KW-0812">Transmembrane</keyword>
<accession>A0ABT2RMW6</accession>
<evidence type="ECO:0000256" key="2">
    <source>
        <dbReference type="SAM" id="Phobius"/>
    </source>
</evidence>
<evidence type="ECO:0000313" key="7">
    <source>
        <dbReference type="EMBL" id="MCU6686753.1"/>
    </source>
</evidence>
<dbReference type="SUPFAM" id="SSF53756">
    <property type="entry name" value="UDP-Glycosyltransferase/glycogen phosphorylase"/>
    <property type="match status" value="1"/>
</dbReference>
<dbReference type="Proteomes" id="UP001652431">
    <property type="component" value="Unassembled WGS sequence"/>
</dbReference>
<evidence type="ECO:0000256" key="1">
    <source>
        <dbReference type="ARBA" id="ARBA00006464"/>
    </source>
</evidence>
<keyword evidence="7" id="KW-0808">Transferase</keyword>
<evidence type="ECO:0000259" key="4">
    <source>
        <dbReference type="Pfam" id="PF01370"/>
    </source>
</evidence>
<dbReference type="PROSITE" id="PS51257">
    <property type="entry name" value="PROKAR_LIPOPROTEIN"/>
    <property type="match status" value="1"/>
</dbReference>
<feature type="transmembrane region" description="Helical" evidence="2">
    <location>
        <begin position="12"/>
        <end position="30"/>
    </location>
</feature>
<keyword evidence="8" id="KW-1185">Reference proteome</keyword>
<keyword evidence="2" id="KW-1133">Transmembrane helix</keyword>
<protein>
    <submittedName>
        <fullName evidence="7">Sugar transferase</fullName>
    </submittedName>
</protein>
<dbReference type="GO" id="GO:0016740">
    <property type="term" value="F:transferase activity"/>
    <property type="evidence" value="ECO:0007669"/>
    <property type="project" value="UniProtKB-KW"/>
</dbReference>
<dbReference type="PANTHER" id="PTHR30576:SF10">
    <property type="entry name" value="SLL5057 PROTEIN"/>
    <property type="match status" value="1"/>
</dbReference>
<proteinExistence type="inferred from homology"/>
<keyword evidence="2" id="KW-0472">Membrane</keyword>
<dbReference type="SUPFAM" id="SSF51735">
    <property type="entry name" value="NAD(P)-binding Rossmann-fold domains"/>
    <property type="match status" value="1"/>
</dbReference>
<comment type="similarity">
    <text evidence="1">Belongs to the bacterial sugar transferase family.</text>
</comment>
<feature type="domain" description="Bacterial sugar transferase" evidence="5">
    <location>
        <begin position="91"/>
        <end position="265"/>
    </location>
</feature>
<comment type="caution">
    <text evidence="7">The sequence shown here is derived from an EMBL/GenBank/DDBJ whole genome shotgun (WGS) entry which is preliminary data.</text>
</comment>
<feature type="domain" description="Glycosyl transferase family 1" evidence="3">
    <location>
        <begin position="818"/>
        <end position="966"/>
    </location>
</feature>
<dbReference type="InterPro" id="IPR036291">
    <property type="entry name" value="NAD(P)-bd_dom_sf"/>
</dbReference>
<dbReference type="Pfam" id="PF01370">
    <property type="entry name" value="Epimerase"/>
    <property type="match status" value="1"/>
</dbReference>
<dbReference type="InterPro" id="IPR028098">
    <property type="entry name" value="Glyco_trans_4-like_N"/>
</dbReference>
<reference evidence="7 8" key="1">
    <citation type="journal article" date="2021" name="ISME Commun">
        <title>Automated analysis of genomic sequences facilitates high-throughput and comprehensive description of bacteria.</title>
        <authorList>
            <person name="Hitch T.C.A."/>
        </authorList>
    </citation>
    <scope>NUCLEOTIDE SEQUENCE [LARGE SCALE GENOMIC DNA]</scope>
    <source>
        <strain evidence="7 8">Sanger_03</strain>
    </source>
</reference>
<sequence length="1002" mass="111797">MSIDKGKIGKLIGITVAVMSAACVSLLLIAKNKKANYVYEDEPEEKNPLEGKKVVFIEDENDAVNADGVKGHLEVVGEEKYNPGFYDKYIKRGLDIFLSFGGLVVLSPIMGTIALAIKMEDPGPVLFTQKRIGQNKKYFKLHKFRSMRLDTPHDVPTHQLERPDQYITKVGKFIRAHSLDELPQIWDIFIGNMSVIGPRPALWNQDVLTAERDKYGANDVKPGLTGWAQINGRDELEIADKARLDGEYVEKLSLVMDVKCFLGSLHVFRSDDSVVEGGTGEIKKVGRHYTESKSDAELIGKIGFGETVSVDRDAHKKVLITGAGSYIGESFKAYAEKNYSGNFSVDSVDMIDGSWRERDFSAYDIVYHVAGIAHADVGNVSDETKEKYYAVNTDLAVEVCQKAKAEGVKEFLFMSSMIVYGESAPFGVKKIVDEHTVPNPANFYGDSKLQADAGVRELADDNFKVIVLRPPMIYGKGSKGNYPTLAKFAKKLPIFPKVKNERSMLYIENLCEFLCQTMLVDVEENAVVLLPQNGEWTKTSEMVEEIAEVSGKKIWEIGVLNPAVSVASRIPGKIGGLVNKAFGNMAYAHEMSEYLGMDYQVVGLRESIMRTEGTVNEPNNRPKALMLASVASMIDLFNTDNINILLKLDYDVDVATNFEFGSITSQVRVNEYKKELIDKGIGVYHIPIPRSLSMVKEIIDSYNMVKKLVDEKCYQVVHCHSPIGGVICRMACKDSRKKYGTKVIYTAHGFHFFEGASKKAWAVFYPVEKFCSHYTDVLITINREDYRNAQKFHAKKVQYVPGIGIHTDEFRSVEINRSSKRSEFGFDDDDFVFMSTGQISVRKNHEVVIRALAKIEKANVKYLIVGFGELEHQLKKLVVELGLNSRVVFAGYRDDVKELLHTVDAYAFPSLQEGLPASLMEAMSVGLPVICSRIRGNVDLIENGKGGFIYDCHDVNGFAEGMNKIIGGAGRNMGATNIETMKKFDISAVNEIMERIYKNAIV</sequence>